<gene>
    <name evidence="2" type="ORF">QTO34_000561</name>
</gene>
<accession>A0AA40ICI0</accession>
<dbReference type="EMBL" id="JAULJE010000001">
    <property type="protein sequence ID" value="KAK1346701.1"/>
    <property type="molecule type" value="Genomic_DNA"/>
</dbReference>
<protein>
    <submittedName>
        <fullName evidence="2">Uncharacterized protein</fullName>
    </submittedName>
</protein>
<evidence type="ECO:0000256" key="1">
    <source>
        <dbReference type="SAM" id="MobiDB-lite"/>
    </source>
</evidence>
<organism evidence="2 3">
    <name type="scientific">Cnephaeus nilssonii</name>
    <name type="common">Northern bat</name>
    <name type="synonym">Eptesicus nilssonii</name>
    <dbReference type="NCBI Taxonomy" id="3371016"/>
    <lineage>
        <taxon>Eukaryota</taxon>
        <taxon>Metazoa</taxon>
        <taxon>Chordata</taxon>
        <taxon>Craniata</taxon>
        <taxon>Vertebrata</taxon>
        <taxon>Euteleostomi</taxon>
        <taxon>Mammalia</taxon>
        <taxon>Eutheria</taxon>
        <taxon>Laurasiatheria</taxon>
        <taxon>Chiroptera</taxon>
        <taxon>Yangochiroptera</taxon>
        <taxon>Vespertilionidae</taxon>
        <taxon>Cnephaeus</taxon>
    </lineage>
</organism>
<dbReference type="PANTHER" id="PTHR15289">
    <property type="entry name" value="TASTIN"/>
    <property type="match status" value="1"/>
</dbReference>
<comment type="caution">
    <text evidence="2">The sequence shown here is derived from an EMBL/GenBank/DDBJ whole genome shotgun (WGS) entry which is preliminary data.</text>
</comment>
<dbReference type="AlphaFoldDB" id="A0AA40ICI0"/>
<feature type="compositionally biased region" description="Polar residues" evidence="1">
    <location>
        <begin position="199"/>
        <end position="215"/>
    </location>
</feature>
<feature type="region of interest" description="Disordered" evidence="1">
    <location>
        <begin position="198"/>
        <end position="272"/>
    </location>
</feature>
<evidence type="ECO:0000313" key="2">
    <source>
        <dbReference type="EMBL" id="KAK1346701.1"/>
    </source>
</evidence>
<proteinExistence type="predicted"/>
<evidence type="ECO:0000313" key="3">
    <source>
        <dbReference type="Proteomes" id="UP001177744"/>
    </source>
</evidence>
<keyword evidence="3" id="KW-1185">Reference proteome</keyword>
<sequence>MCPWVRVKLNPGSGRGRVPLDPGEAGSRVPNGYHQQINKFTSAGEDVEKKEASYTAGGNADWCSYCGKQWILSSGEYHPPLARFRFTQSDTRLSPQSSPETWTKRTKIQRNWSRSSVLNVPFLTQQAPDQKPNELRLSPKEQNMGPGCPPQKEIPEVIEFVADPKALTTILSGEGLKSGHLGHQPRVARRVLVRGSQGGTIRTGQGTSFNPSAHPTFQERKRETGVSRGTVASQASGLHLETPVQPASSLPEGEHEVVTHSDEGGRSALGLA</sequence>
<feature type="compositionally biased region" description="Basic and acidic residues" evidence="1">
    <location>
        <begin position="252"/>
        <end position="265"/>
    </location>
</feature>
<dbReference type="InterPro" id="IPR026133">
    <property type="entry name" value="Tastin"/>
</dbReference>
<reference evidence="2" key="1">
    <citation type="submission" date="2023-06" db="EMBL/GenBank/DDBJ databases">
        <title>Reference genome for the Northern bat (Eptesicus nilssonii), a most northern bat species.</title>
        <authorList>
            <person name="Laine V.N."/>
            <person name="Pulliainen A.T."/>
            <person name="Lilley T.M."/>
        </authorList>
    </citation>
    <scope>NUCLEOTIDE SEQUENCE</scope>
    <source>
        <strain evidence="2">BLF_Eptnil</strain>
        <tissue evidence="2">Kidney</tissue>
    </source>
</reference>
<name>A0AA40ICI0_CNENI</name>
<dbReference type="PANTHER" id="PTHR15289:SF3">
    <property type="entry name" value="TASTIN"/>
    <property type="match status" value="1"/>
</dbReference>
<dbReference type="Proteomes" id="UP001177744">
    <property type="component" value="Unassembled WGS sequence"/>
</dbReference>